<accession>A0A1H8UIK0</accession>
<proteinExistence type="predicted"/>
<gene>
    <name evidence="2" type="ORF">SAMN04488052_1076</name>
</gene>
<evidence type="ECO:0000313" key="2">
    <source>
        <dbReference type="EMBL" id="SEP03052.1"/>
    </source>
</evidence>
<evidence type="ECO:0000313" key="3">
    <source>
        <dbReference type="Proteomes" id="UP000199657"/>
    </source>
</evidence>
<keyword evidence="3" id="KW-1185">Reference proteome</keyword>
<organism evidence="2 3">
    <name type="scientific">Aquisalimonas asiatica</name>
    <dbReference type="NCBI Taxonomy" id="406100"/>
    <lineage>
        <taxon>Bacteria</taxon>
        <taxon>Pseudomonadati</taxon>
        <taxon>Pseudomonadota</taxon>
        <taxon>Gammaproteobacteria</taxon>
        <taxon>Chromatiales</taxon>
        <taxon>Ectothiorhodospiraceae</taxon>
        <taxon>Aquisalimonas</taxon>
    </lineage>
</organism>
<feature type="region of interest" description="Disordered" evidence="1">
    <location>
        <begin position="164"/>
        <end position="189"/>
    </location>
</feature>
<dbReference type="Proteomes" id="UP000199657">
    <property type="component" value="Unassembled WGS sequence"/>
</dbReference>
<dbReference type="AlphaFoldDB" id="A0A1H8UIK0"/>
<feature type="compositionally biased region" description="Polar residues" evidence="1">
    <location>
        <begin position="171"/>
        <end position="189"/>
    </location>
</feature>
<sequence length="189" mass="20794">MEQVRMDAGASKSPVGDVERELATGLAQLVHSKKQFAEEFGLPLRQVFAECPELLDVTSPEETFHHWLVTCPDGAERLRAFLRLLARDHAAMVMALDDASEAVVHGRLPAAAGRWSVGRRLKSRWRGLLAWLRRPAKARQMLEVAVPAFTWSYLRHRPAAATLATAPPCTSQPGPATPNTSHTDGARQS</sequence>
<reference evidence="2 3" key="1">
    <citation type="submission" date="2016-10" db="EMBL/GenBank/DDBJ databases">
        <authorList>
            <person name="de Groot N.N."/>
        </authorList>
    </citation>
    <scope>NUCLEOTIDE SEQUENCE [LARGE SCALE GENOMIC DNA]</scope>
    <source>
        <strain evidence="2 3">CGMCC 1.6291</strain>
    </source>
</reference>
<evidence type="ECO:0000256" key="1">
    <source>
        <dbReference type="SAM" id="MobiDB-lite"/>
    </source>
</evidence>
<dbReference type="STRING" id="406100.SAMN04488052_1076"/>
<protein>
    <submittedName>
        <fullName evidence="2">Uncharacterized protein</fullName>
    </submittedName>
</protein>
<dbReference type="RefSeq" id="WP_091644980.1">
    <property type="nucleotide sequence ID" value="NZ_FOEG01000007.1"/>
</dbReference>
<dbReference type="EMBL" id="FOEG01000007">
    <property type="protein sequence ID" value="SEP03052.1"/>
    <property type="molecule type" value="Genomic_DNA"/>
</dbReference>
<name>A0A1H8UIK0_9GAMM</name>